<accession>A0ABV8SDC7</accession>
<evidence type="ECO:0000256" key="3">
    <source>
        <dbReference type="ARBA" id="ARBA00023180"/>
    </source>
</evidence>
<proteinExistence type="predicted"/>
<dbReference type="InterPro" id="IPR007657">
    <property type="entry name" value="Glycosyltransferase_61"/>
</dbReference>
<dbReference type="EMBL" id="JBHSED010000025">
    <property type="protein sequence ID" value="MFC4304524.1"/>
    <property type="molecule type" value="Genomic_DNA"/>
</dbReference>
<keyword evidence="1" id="KW-0328">Glycosyltransferase</keyword>
<dbReference type="Pfam" id="PF04577">
    <property type="entry name" value="Glyco_transf_61"/>
    <property type="match status" value="1"/>
</dbReference>
<sequence length="401" mass="45912">MRKRLKKRNVRRSVVKPEALHPPSADVMANGKLHGETYAYPPPTEYYPSLQDWIGNQPVPPNRQEIYASHTRVLKPPKGFEEQLHITYRMTEFYSPAPFVIEIPNGRVYGDYGCILAPDNKLLWDVSIFPPFIPEKHPVFRVTEFPPARYTDETVAVLTFCASSMHYHWVFDVLSRMDLLNKSGIPIDKYVVNGVKAAFQWETLERIGIPKDKLIVCQDQFHLEARRLVVPAAPAIEWGPHHWQIQYIRAELLFKPGLQPSPDFERIYISRSLAAHRKVTNEEQVLGLLAPLGFKCIHLESYSVAEQAVILSSAKVVVAPHGSGLTNLIFCQPGTKVIELLTSNFPVYVFWLLSNHLDLDYYYLFGEGERAADRIDPKHGYDDMWIDPDKLRGILVFAHVI</sequence>
<reference evidence="6" key="1">
    <citation type="journal article" date="2019" name="Int. J. Syst. Evol. Microbiol.">
        <title>The Global Catalogue of Microorganisms (GCM) 10K type strain sequencing project: providing services to taxonomists for standard genome sequencing and annotation.</title>
        <authorList>
            <consortium name="The Broad Institute Genomics Platform"/>
            <consortium name="The Broad Institute Genome Sequencing Center for Infectious Disease"/>
            <person name="Wu L."/>
            <person name="Ma J."/>
        </authorList>
    </citation>
    <scope>NUCLEOTIDE SEQUENCE [LARGE SCALE GENOMIC DNA]</scope>
    <source>
        <strain evidence="6">CGMCC 4.1641</strain>
    </source>
</reference>
<evidence type="ECO:0000313" key="6">
    <source>
        <dbReference type="Proteomes" id="UP001595755"/>
    </source>
</evidence>
<keyword evidence="6" id="KW-1185">Reference proteome</keyword>
<dbReference type="InterPro" id="IPR049625">
    <property type="entry name" value="Glyco_transf_61_cat"/>
</dbReference>
<dbReference type="PANTHER" id="PTHR20961">
    <property type="entry name" value="GLYCOSYLTRANSFERASE"/>
    <property type="match status" value="1"/>
</dbReference>
<protein>
    <submittedName>
        <fullName evidence="5">Glycosyltransferase family 61 protein</fullName>
    </submittedName>
</protein>
<evidence type="ECO:0000259" key="4">
    <source>
        <dbReference type="Pfam" id="PF04577"/>
    </source>
</evidence>
<evidence type="ECO:0000256" key="1">
    <source>
        <dbReference type="ARBA" id="ARBA00022676"/>
    </source>
</evidence>
<evidence type="ECO:0000313" key="5">
    <source>
        <dbReference type="EMBL" id="MFC4304524.1"/>
    </source>
</evidence>
<organism evidence="5 6">
    <name type="scientific">Cohnella boryungensis</name>
    <dbReference type="NCBI Taxonomy" id="768479"/>
    <lineage>
        <taxon>Bacteria</taxon>
        <taxon>Bacillati</taxon>
        <taxon>Bacillota</taxon>
        <taxon>Bacilli</taxon>
        <taxon>Bacillales</taxon>
        <taxon>Paenibacillaceae</taxon>
        <taxon>Cohnella</taxon>
    </lineage>
</organism>
<comment type="caution">
    <text evidence="5">The sequence shown here is derived from an EMBL/GenBank/DDBJ whole genome shotgun (WGS) entry which is preliminary data.</text>
</comment>
<keyword evidence="3" id="KW-0325">Glycoprotein</keyword>
<evidence type="ECO:0000256" key="2">
    <source>
        <dbReference type="ARBA" id="ARBA00022679"/>
    </source>
</evidence>
<feature type="domain" description="Glycosyltransferase 61 catalytic" evidence="4">
    <location>
        <begin position="167"/>
        <end position="338"/>
    </location>
</feature>
<gene>
    <name evidence="5" type="ORF">ACFO1S_13935</name>
</gene>
<keyword evidence="2" id="KW-0808">Transferase</keyword>
<name>A0ABV8SDC7_9BACL</name>
<dbReference type="Proteomes" id="UP001595755">
    <property type="component" value="Unassembled WGS sequence"/>
</dbReference>